<sequence length="149" mass="17438">MCMRRNNTRQPNLSALHQAAIDIYISIHHTENRVVQLEQQIRAATDIFESLPVESVDCEAKGMEVIALADQLADEYHRWNERYGPIVSRGDPASVLWEAGVRGFRDEEEMRAWIRQVSQTFSRKAREWRVFGDNVRKELEDIRRWKAGL</sequence>
<evidence type="ECO:0000313" key="1">
    <source>
        <dbReference type="EMBL" id="KAF2246262.1"/>
    </source>
</evidence>
<dbReference type="AlphaFoldDB" id="A0A6A6I8I9"/>
<proteinExistence type="predicted"/>
<accession>A0A6A6I8I9</accession>
<dbReference type="EMBL" id="ML987199">
    <property type="protein sequence ID" value="KAF2246262.1"/>
    <property type="molecule type" value="Genomic_DNA"/>
</dbReference>
<dbReference type="RefSeq" id="XP_033681266.1">
    <property type="nucleotide sequence ID" value="XM_033833686.1"/>
</dbReference>
<gene>
    <name evidence="1" type="ORF">BU26DRAFT_567750</name>
</gene>
<protein>
    <submittedName>
        <fullName evidence="1">Uncharacterized protein</fullName>
    </submittedName>
</protein>
<dbReference type="GeneID" id="54587016"/>
<reference evidence="1" key="1">
    <citation type="journal article" date="2020" name="Stud. Mycol.">
        <title>101 Dothideomycetes genomes: a test case for predicting lifestyles and emergence of pathogens.</title>
        <authorList>
            <person name="Haridas S."/>
            <person name="Albert R."/>
            <person name="Binder M."/>
            <person name="Bloem J."/>
            <person name="Labutti K."/>
            <person name="Salamov A."/>
            <person name="Andreopoulos B."/>
            <person name="Baker S."/>
            <person name="Barry K."/>
            <person name="Bills G."/>
            <person name="Bluhm B."/>
            <person name="Cannon C."/>
            <person name="Castanera R."/>
            <person name="Culley D."/>
            <person name="Daum C."/>
            <person name="Ezra D."/>
            <person name="Gonzalez J."/>
            <person name="Henrissat B."/>
            <person name="Kuo A."/>
            <person name="Liang C."/>
            <person name="Lipzen A."/>
            <person name="Lutzoni F."/>
            <person name="Magnuson J."/>
            <person name="Mondo S."/>
            <person name="Nolan M."/>
            <person name="Ohm R."/>
            <person name="Pangilinan J."/>
            <person name="Park H.-J."/>
            <person name="Ramirez L."/>
            <person name="Alfaro M."/>
            <person name="Sun H."/>
            <person name="Tritt A."/>
            <person name="Yoshinaga Y."/>
            <person name="Zwiers L.-H."/>
            <person name="Turgeon B."/>
            <person name="Goodwin S."/>
            <person name="Spatafora J."/>
            <person name="Crous P."/>
            <person name="Grigoriev I."/>
        </authorList>
    </citation>
    <scope>NUCLEOTIDE SEQUENCE</scope>
    <source>
        <strain evidence="1">CBS 122368</strain>
    </source>
</reference>
<evidence type="ECO:0000313" key="2">
    <source>
        <dbReference type="Proteomes" id="UP000800094"/>
    </source>
</evidence>
<dbReference type="Proteomes" id="UP000800094">
    <property type="component" value="Unassembled WGS sequence"/>
</dbReference>
<keyword evidence="2" id="KW-1185">Reference proteome</keyword>
<name>A0A6A6I8I9_9PLEO</name>
<organism evidence="1 2">
    <name type="scientific">Trematosphaeria pertusa</name>
    <dbReference type="NCBI Taxonomy" id="390896"/>
    <lineage>
        <taxon>Eukaryota</taxon>
        <taxon>Fungi</taxon>
        <taxon>Dikarya</taxon>
        <taxon>Ascomycota</taxon>
        <taxon>Pezizomycotina</taxon>
        <taxon>Dothideomycetes</taxon>
        <taxon>Pleosporomycetidae</taxon>
        <taxon>Pleosporales</taxon>
        <taxon>Massarineae</taxon>
        <taxon>Trematosphaeriaceae</taxon>
        <taxon>Trematosphaeria</taxon>
    </lineage>
</organism>